<dbReference type="GO" id="GO:0070006">
    <property type="term" value="F:metalloaminopeptidase activity"/>
    <property type="evidence" value="ECO:0007669"/>
    <property type="project" value="TreeGrafter"/>
</dbReference>
<dbReference type="GO" id="GO:0005615">
    <property type="term" value="C:extracellular space"/>
    <property type="evidence" value="ECO:0007669"/>
    <property type="project" value="TreeGrafter"/>
</dbReference>
<dbReference type="InterPro" id="IPR014782">
    <property type="entry name" value="Peptidase_M1_dom"/>
</dbReference>
<dbReference type="InterPro" id="IPR024571">
    <property type="entry name" value="ERAP1-like_C_dom"/>
</dbReference>
<sequence length="1110" mass="125184">MVWSKFKWKCIFFTYIILFNVFTKSLPLINSPSSLKSNIDSENIETNFATKSAEESLENYSGNKYVTDDGDVTVNANRSDLFKNVRPGQTVRSYELEITINGDSFNGRALLEVNLTPDTREDSIVLHVEDLNINSVRAGIMGGSNMQDVDFGVDDGELEISPGTASTHMVLIEYSGQLSNNGRGLYLGGSDQNTYLAMNLHPTYARRVFPCMDEPTEAPIISFSFEGLHYTYTHLISNSMLVEDSLSHFRPLTGPPHLWGMMATNLVNINTPTANVLLFARPGVSNADLQASVAINSFFNNLNEWTQKSYVDVVRDQNGAMNIIALPDVSTDWNSLSIVGIWEPYVLMEPAHAVKQRAIALTKIAEAMSRQWFGYVIYPQNWRYEWIVAGFTTYSAYEMMRMFQTNFATDINLLDVNTLFVTEVIQESLLRDAYINSNPLEPADDLFDEDAIRDHVNGLVKIKSAAIMRMIRLVLGDANKDFIQIAARALLNFRALNTVNTVDFIDGINSELVGSNNNMFTDFGEYLKPWIENSGYSVLLVSYRPDTIVLDQLPFSFTYKESSNLLLPITYTTSIEKNFDKIHPQFMLDGLRHLNIVLDDDDDWIIFNIQGQGYYRVNYEIRLWERIIKALENPERRKDIHPLNRATLVDDALNLARAGDIDYEVALRVVLSMEHETEYAVWKAFVRNMSYLKKRLEAYVFDDEDLDSNIYLRMIHRTIPAFEREVTFYPNMAVIEPSMTSLTRGLVMDHACRAGYRPCIAAAVDWFYDPDNKGVVNPNIPHEIRPAVYCTMVREGGEDAIEALLNRLEIEPTHYERVVILESLACSDDPDFINGYLMQTIVSTSPYSVEERVKIFAAVAESSYTNADLARDFMRLRVNEIRNMYGVEKLEQLIFVLAENMADKDLTKEFRMWVQSPNNNLGNSQMAAERALAYVYENLKWIDWHVNYVYRTISHIAPPIDPTEPSSTVDPTDPSDPPTPSSTVDPVDPSDPTEPSSTVDPTDPSDTTEPSSTVDPSDPSDPPTPSSTVDPVDPSDPTEPSSTVDPTDPSDTTEPSSTVDPTDPSDSTDPDNPGVTDDPSVFDPNHTSTFVPSLVTLYVPIMTIMLYRYC</sequence>
<comment type="similarity">
    <text evidence="1">Belongs to the peptidase M1 family.</text>
</comment>
<name>A0A9R0F6M0_SPOFR</name>
<dbReference type="Gene3D" id="2.60.40.1730">
    <property type="entry name" value="tricorn interacting facor f3 domain"/>
    <property type="match status" value="1"/>
</dbReference>
<evidence type="ECO:0000256" key="2">
    <source>
        <dbReference type="SAM" id="MobiDB-lite"/>
    </source>
</evidence>
<proteinExistence type="inferred from homology"/>
<dbReference type="InterPro" id="IPR045357">
    <property type="entry name" value="Aminopeptidase_N-like_N"/>
</dbReference>
<dbReference type="GO" id="GO:0016020">
    <property type="term" value="C:membrane"/>
    <property type="evidence" value="ECO:0007669"/>
    <property type="project" value="TreeGrafter"/>
</dbReference>
<dbReference type="Proteomes" id="UP000829999">
    <property type="component" value="Chromosome 29"/>
</dbReference>
<evidence type="ECO:0000256" key="1">
    <source>
        <dbReference type="ARBA" id="ARBA00010136"/>
    </source>
</evidence>
<dbReference type="Pfam" id="PF11838">
    <property type="entry name" value="ERAP1_C"/>
    <property type="match status" value="1"/>
</dbReference>
<dbReference type="RefSeq" id="XP_050562652.1">
    <property type="nucleotide sequence ID" value="XM_050706695.1"/>
</dbReference>
<dbReference type="Pfam" id="PF17900">
    <property type="entry name" value="Peptidase_M1_N"/>
    <property type="match status" value="1"/>
</dbReference>
<dbReference type="Gene3D" id="1.25.50.20">
    <property type="match status" value="1"/>
</dbReference>
<dbReference type="InterPro" id="IPR042097">
    <property type="entry name" value="Aminopeptidase_N-like_N_sf"/>
</dbReference>
<keyword evidence="6" id="KW-1185">Reference proteome</keyword>
<dbReference type="GeneID" id="118268088"/>
<dbReference type="Gene3D" id="1.10.390.10">
    <property type="entry name" value="Neutral Protease Domain 2"/>
    <property type="match status" value="1"/>
</dbReference>
<dbReference type="GO" id="GO:0043171">
    <property type="term" value="P:peptide catabolic process"/>
    <property type="evidence" value="ECO:0007669"/>
    <property type="project" value="TreeGrafter"/>
</dbReference>
<dbReference type="GO" id="GO:0042277">
    <property type="term" value="F:peptide binding"/>
    <property type="evidence" value="ECO:0007669"/>
    <property type="project" value="TreeGrafter"/>
</dbReference>
<feature type="compositionally biased region" description="Low complexity" evidence="2">
    <location>
        <begin position="993"/>
        <end position="1017"/>
    </location>
</feature>
<feature type="region of interest" description="Disordered" evidence="2">
    <location>
        <begin position="958"/>
        <end position="1088"/>
    </location>
</feature>
<dbReference type="AlphaFoldDB" id="A0A9R0F6M0"/>
<reference evidence="7" key="1">
    <citation type="submission" date="2025-08" db="UniProtKB">
        <authorList>
            <consortium name="RefSeq"/>
        </authorList>
    </citation>
    <scope>IDENTIFICATION</scope>
    <source>
        <tissue evidence="7">Whole larval tissue</tissue>
    </source>
</reference>
<dbReference type="InterPro" id="IPR027268">
    <property type="entry name" value="Peptidase_M4/M1_CTD_sf"/>
</dbReference>
<dbReference type="Gene3D" id="2.60.40.1910">
    <property type="match status" value="1"/>
</dbReference>
<feature type="compositionally biased region" description="Low complexity" evidence="2">
    <location>
        <begin position="963"/>
        <end position="972"/>
    </location>
</feature>
<accession>A0A9R0F6M0</accession>
<dbReference type="OrthoDB" id="5852408at2759"/>
<dbReference type="Pfam" id="PF01433">
    <property type="entry name" value="Peptidase_M1"/>
    <property type="match status" value="1"/>
</dbReference>
<dbReference type="GO" id="GO:0008270">
    <property type="term" value="F:zinc ion binding"/>
    <property type="evidence" value="ECO:0007669"/>
    <property type="project" value="InterPro"/>
</dbReference>
<dbReference type="InterPro" id="IPR050344">
    <property type="entry name" value="Peptidase_M1_aminopeptidases"/>
</dbReference>
<dbReference type="SUPFAM" id="SSF63737">
    <property type="entry name" value="Leukotriene A4 hydrolase N-terminal domain"/>
    <property type="match status" value="1"/>
</dbReference>
<organism evidence="6 7">
    <name type="scientific">Spodoptera frugiperda</name>
    <name type="common">Fall armyworm</name>
    <dbReference type="NCBI Taxonomy" id="7108"/>
    <lineage>
        <taxon>Eukaryota</taxon>
        <taxon>Metazoa</taxon>
        <taxon>Ecdysozoa</taxon>
        <taxon>Arthropoda</taxon>
        <taxon>Hexapoda</taxon>
        <taxon>Insecta</taxon>
        <taxon>Pterygota</taxon>
        <taxon>Neoptera</taxon>
        <taxon>Endopterygota</taxon>
        <taxon>Lepidoptera</taxon>
        <taxon>Glossata</taxon>
        <taxon>Ditrysia</taxon>
        <taxon>Noctuoidea</taxon>
        <taxon>Noctuidae</taxon>
        <taxon>Amphipyrinae</taxon>
        <taxon>Spodoptera</taxon>
    </lineage>
</organism>
<gene>
    <name evidence="7" type="primary">LOC118268088</name>
</gene>
<feature type="domain" description="Peptidase M1 membrane alanine aminopeptidase" evidence="3">
    <location>
        <begin position="339"/>
        <end position="510"/>
    </location>
</feature>
<dbReference type="GO" id="GO:0006508">
    <property type="term" value="P:proteolysis"/>
    <property type="evidence" value="ECO:0007669"/>
    <property type="project" value="TreeGrafter"/>
</dbReference>
<dbReference type="PANTHER" id="PTHR11533">
    <property type="entry name" value="PROTEASE M1 ZINC METALLOPROTEASE"/>
    <property type="match status" value="1"/>
</dbReference>
<feature type="domain" description="ERAP1-like C-terminal" evidence="4">
    <location>
        <begin position="604"/>
        <end position="931"/>
    </location>
</feature>
<protein>
    <submittedName>
        <fullName evidence="7">Aminopeptidase N-like isoform X1</fullName>
    </submittedName>
</protein>
<evidence type="ECO:0000259" key="3">
    <source>
        <dbReference type="Pfam" id="PF01433"/>
    </source>
</evidence>
<evidence type="ECO:0000259" key="4">
    <source>
        <dbReference type="Pfam" id="PF11838"/>
    </source>
</evidence>
<feature type="domain" description="Aminopeptidase N-like N-terminal" evidence="5">
    <location>
        <begin position="93"/>
        <end position="216"/>
    </location>
</feature>
<dbReference type="GO" id="GO:0005737">
    <property type="term" value="C:cytoplasm"/>
    <property type="evidence" value="ECO:0007669"/>
    <property type="project" value="TreeGrafter"/>
</dbReference>
<dbReference type="SUPFAM" id="SSF55486">
    <property type="entry name" value="Metalloproteases ('zincins'), catalytic domain"/>
    <property type="match status" value="1"/>
</dbReference>
<evidence type="ECO:0000313" key="7">
    <source>
        <dbReference type="RefSeq" id="XP_050562652.1"/>
    </source>
</evidence>
<feature type="compositionally biased region" description="Low complexity" evidence="2">
    <location>
        <begin position="1038"/>
        <end position="1071"/>
    </location>
</feature>
<evidence type="ECO:0000313" key="6">
    <source>
        <dbReference type="Proteomes" id="UP000829999"/>
    </source>
</evidence>
<dbReference type="PANTHER" id="PTHR11533:SF294">
    <property type="entry name" value="THYROTROPIN-RELEASING HORMONE-DEGRADING ECTOENZYME"/>
    <property type="match status" value="1"/>
</dbReference>
<evidence type="ECO:0000259" key="5">
    <source>
        <dbReference type="Pfam" id="PF17900"/>
    </source>
</evidence>